<dbReference type="CDD" id="cd06257">
    <property type="entry name" value="DnaJ"/>
    <property type="match status" value="1"/>
</dbReference>
<dbReference type="PANTHER" id="PTHR24074">
    <property type="entry name" value="CO-CHAPERONE PROTEIN DJLA"/>
    <property type="match status" value="1"/>
</dbReference>
<reference evidence="2" key="1">
    <citation type="submission" date="2023-10" db="EMBL/GenBank/DDBJ databases">
        <authorList>
            <person name="Chen Y."/>
            <person name="Shah S."/>
            <person name="Dougan E. K."/>
            <person name="Thang M."/>
            <person name="Chan C."/>
        </authorList>
    </citation>
    <scope>NUCLEOTIDE SEQUENCE [LARGE SCALE GENOMIC DNA]</scope>
</reference>
<dbReference type="PRINTS" id="PR00625">
    <property type="entry name" value="JDOMAIN"/>
</dbReference>
<keyword evidence="3" id="KW-1185">Reference proteome</keyword>
<evidence type="ECO:0000313" key="3">
    <source>
        <dbReference type="Proteomes" id="UP001189429"/>
    </source>
</evidence>
<accession>A0ABN9VQS7</accession>
<dbReference type="SUPFAM" id="SSF46565">
    <property type="entry name" value="Chaperone J-domain"/>
    <property type="match status" value="1"/>
</dbReference>
<feature type="non-terminal residue" evidence="2">
    <location>
        <position position="53"/>
    </location>
</feature>
<feature type="non-terminal residue" evidence="2">
    <location>
        <position position="1"/>
    </location>
</feature>
<dbReference type="Proteomes" id="UP001189429">
    <property type="component" value="Unassembled WGS sequence"/>
</dbReference>
<dbReference type="EMBL" id="CAUYUJ010017557">
    <property type="protein sequence ID" value="CAK0875798.1"/>
    <property type="molecule type" value="Genomic_DNA"/>
</dbReference>
<dbReference type="SMART" id="SM00271">
    <property type="entry name" value="DnaJ"/>
    <property type="match status" value="1"/>
</dbReference>
<dbReference type="InterPro" id="IPR036869">
    <property type="entry name" value="J_dom_sf"/>
</dbReference>
<proteinExistence type="predicted"/>
<evidence type="ECO:0000313" key="2">
    <source>
        <dbReference type="EMBL" id="CAK0875798.1"/>
    </source>
</evidence>
<sequence length="53" mass="5887">VAARFVLGLSPGCSTEDVKRAFRRLALIFHPDKNPGDDCEQAKSRFQAIVRAK</sequence>
<protein>
    <recommendedName>
        <fullName evidence="1">J domain-containing protein</fullName>
    </recommendedName>
</protein>
<comment type="caution">
    <text evidence="2">The sequence shown here is derived from an EMBL/GenBank/DDBJ whole genome shotgun (WGS) entry which is preliminary data.</text>
</comment>
<gene>
    <name evidence="2" type="ORF">PCOR1329_LOCUS60370</name>
</gene>
<organism evidence="2 3">
    <name type="scientific">Prorocentrum cordatum</name>
    <dbReference type="NCBI Taxonomy" id="2364126"/>
    <lineage>
        <taxon>Eukaryota</taxon>
        <taxon>Sar</taxon>
        <taxon>Alveolata</taxon>
        <taxon>Dinophyceae</taxon>
        <taxon>Prorocentrales</taxon>
        <taxon>Prorocentraceae</taxon>
        <taxon>Prorocentrum</taxon>
    </lineage>
</organism>
<feature type="domain" description="J" evidence="1">
    <location>
        <begin position="2"/>
        <end position="53"/>
    </location>
</feature>
<evidence type="ECO:0000259" key="1">
    <source>
        <dbReference type="PROSITE" id="PS50076"/>
    </source>
</evidence>
<name>A0ABN9VQS7_9DINO</name>
<dbReference type="InterPro" id="IPR050817">
    <property type="entry name" value="DjlA_DnaK_co-chaperone"/>
</dbReference>
<dbReference type="PROSITE" id="PS50076">
    <property type="entry name" value="DNAJ_2"/>
    <property type="match status" value="1"/>
</dbReference>
<dbReference type="Pfam" id="PF00226">
    <property type="entry name" value="DnaJ"/>
    <property type="match status" value="1"/>
</dbReference>
<dbReference type="InterPro" id="IPR001623">
    <property type="entry name" value="DnaJ_domain"/>
</dbReference>
<dbReference type="Gene3D" id="1.10.287.110">
    <property type="entry name" value="DnaJ domain"/>
    <property type="match status" value="1"/>
</dbReference>